<evidence type="ECO:0000313" key="14">
    <source>
        <dbReference type="EMBL" id="AAU93031.1"/>
    </source>
</evidence>
<comment type="subcellular location">
    <subcellularLocation>
        <location evidence="1 11">Cytoplasm</location>
    </subcellularLocation>
</comment>
<dbReference type="SUPFAM" id="SSF56349">
    <property type="entry name" value="DNA breaking-rejoining enzymes"/>
    <property type="match status" value="1"/>
</dbReference>
<name>Q60AJ2_METCA</name>
<evidence type="ECO:0000256" key="7">
    <source>
        <dbReference type="ARBA" id="ARBA00022908"/>
    </source>
</evidence>
<dbReference type="InterPro" id="IPR013762">
    <property type="entry name" value="Integrase-like_cat_sf"/>
</dbReference>
<dbReference type="PANTHER" id="PTHR30349">
    <property type="entry name" value="PHAGE INTEGRASE-RELATED"/>
    <property type="match status" value="1"/>
</dbReference>
<evidence type="ECO:0000256" key="2">
    <source>
        <dbReference type="ARBA" id="ARBA00006657"/>
    </source>
</evidence>
<dbReference type="GO" id="GO:0005737">
    <property type="term" value="C:cytoplasm"/>
    <property type="evidence" value="ECO:0007669"/>
    <property type="project" value="UniProtKB-SubCell"/>
</dbReference>
<protein>
    <recommendedName>
        <fullName evidence="3 11">Tyrosine recombinase XerC</fullName>
    </recommendedName>
</protein>
<gene>
    <name evidence="11 14" type="primary">xerC</name>
    <name evidence="14" type="ordered locus">MCA0861</name>
</gene>
<keyword evidence="9 11" id="KW-0233">DNA recombination</keyword>
<reference evidence="14 15" key="1">
    <citation type="journal article" date="2004" name="PLoS Biol.">
        <title>Genomic insights into methanotrophy: the complete genome sequence of Methylococcus capsulatus (Bath).</title>
        <authorList>
            <person name="Ward N.L."/>
            <person name="Larsen O."/>
            <person name="Sakwa J."/>
            <person name="Bruseth L."/>
            <person name="Khouri H.M."/>
            <person name="Durkin A.S."/>
            <person name="Dimitrov G."/>
            <person name="Jiang L."/>
            <person name="Scanlan D."/>
            <person name="Kang K.H."/>
            <person name="Lewis M.R."/>
            <person name="Nelson K.E."/>
            <person name="Methe B.A."/>
            <person name="Wu M."/>
            <person name="Heidelberg J.F."/>
            <person name="Paulsen I.T."/>
            <person name="Fouts D.E."/>
            <person name="Ravel J."/>
            <person name="Tettelin H."/>
            <person name="Ren Q."/>
            <person name="Read T.D."/>
            <person name="DeBoy R.T."/>
            <person name="Seshadri R."/>
            <person name="Salzberg S.L."/>
            <person name="Jensen H.B."/>
            <person name="Birkeland N.K."/>
            <person name="Nelson W.C."/>
            <person name="Dodson R.J."/>
            <person name="Grindhaug S.H."/>
            <person name="Holt I.E."/>
            <person name="Eidhammer I."/>
            <person name="Jonasen I."/>
            <person name="Vanaken S."/>
            <person name="Utterback T.R."/>
            <person name="Feldblyum T.V."/>
            <person name="Fraser C.M."/>
            <person name="Lillehaug J.R."/>
            <person name="Eisen J.A."/>
        </authorList>
    </citation>
    <scope>NUCLEOTIDE SEQUENCE [LARGE SCALE GENOMIC DNA]</scope>
    <source>
        <strain evidence="15">ATCC 33009 / NCIMB 11132 / Bath</strain>
    </source>
</reference>
<feature type="active site" evidence="11">
    <location>
        <position position="245"/>
    </location>
</feature>
<keyword evidence="10 11" id="KW-0131">Cell cycle</keyword>
<dbReference type="NCBIfam" id="TIGR02224">
    <property type="entry name" value="recomb_XerC"/>
    <property type="match status" value="1"/>
</dbReference>
<evidence type="ECO:0000256" key="11">
    <source>
        <dbReference type="HAMAP-Rule" id="MF_01808"/>
    </source>
</evidence>
<feature type="domain" description="Tyr recombinase" evidence="12">
    <location>
        <begin position="109"/>
        <end position="290"/>
    </location>
</feature>
<organism evidence="14 15">
    <name type="scientific">Methylococcus capsulatus (strain ATCC 33009 / NCIMB 11132 / Bath)</name>
    <dbReference type="NCBI Taxonomy" id="243233"/>
    <lineage>
        <taxon>Bacteria</taxon>
        <taxon>Pseudomonadati</taxon>
        <taxon>Pseudomonadota</taxon>
        <taxon>Gammaproteobacteria</taxon>
        <taxon>Methylococcales</taxon>
        <taxon>Methylococcaceae</taxon>
        <taxon>Methylococcus</taxon>
    </lineage>
</organism>
<evidence type="ECO:0000256" key="6">
    <source>
        <dbReference type="ARBA" id="ARBA00022829"/>
    </source>
</evidence>
<evidence type="ECO:0000313" key="15">
    <source>
        <dbReference type="Proteomes" id="UP000006821"/>
    </source>
</evidence>
<feature type="active site" description="O-(3'-phospho-DNA)-tyrosine intermediate" evidence="11">
    <location>
        <position position="277"/>
    </location>
</feature>
<evidence type="ECO:0000256" key="1">
    <source>
        <dbReference type="ARBA" id="ARBA00004496"/>
    </source>
</evidence>
<dbReference type="GO" id="GO:0003677">
    <property type="term" value="F:DNA binding"/>
    <property type="evidence" value="ECO:0007669"/>
    <property type="project" value="UniProtKB-UniRule"/>
</dbReference>
<dbReference type="InterPro" id="IPR004107">
    <property type="entry name" value="Integrase_SAM-like_N"/>
</dbReference>
<keyword evidence="5 11" id="KW-0132">Cell division</keyword>
<dbReference type="GO" id="GO:0009037">
    <property type="term" value="F:tyrosine-based site-specific recombinase activity"/>
    <property type="evidence" value="ECO:0007669"/>
    <property type="project" value="UniProtKB-UniRule"/>
</dbReference>
<feature type="domain" description="Core-binding (CB)" evidence="13">
    <location>
        <begin position="3"/>
        <end position="88"/>
    </location>
</feature>
<evidence type="ECO:0000256" key="9">
    <source>
        <dbReference type="ARBA" id="ARBA00023172"/>
    </source>
</evidence>
<evidence type="ECO:0000259" key="13">
    <source>
        <dbReference type="PROSITE" id="PS51900"/>
    </source>
</evidence>
<dbReference type="KEGG" id="mca:MCA0861"/>
<dbReference type="Pfam" id="PF02899">
    <property type="entry name" value="Phage_int_SAM_1"/>
    <property type="match status" value="1"/>
</dbReference>
<comment type="similarity">
    <text evidence="2 11">Belongs to the 'phage' integrase family. XerC subfamily.</text>
</comment>
<dbReference type="GeneID" id="88223169"/>
<feature type="active site" evidence="11">
    <location>
        <position position="268"/>
    </location>
</feature>
<evidence type="ECO:0000256" key="10">
    <source>
        <dbReference type="ARBA" id="ARBA00023306"/>
    </source>
</evidence>
<feature type="active site" evidence="11">
    <location>
        <position position="148"/>
    </location>
</feature>
<keyword evidence="6 11" id="KW-0159">Chromosome partition</keyword>
<dbReference type="InterPro" id="IPR050090">
    <property type="entry name" value="Tyrosine_recombinase_XerCD"/>
</dbReference>
<dbReference type="CDD" id="cd00798">
    <property type="entry name" value="INT_XerDC_C"/>
    <property type="match status" value="1"/>
</dbReference>
<dbReference type="HAMAP" id="MF_01808">
    <property type="entry name" value="Recomb_XerC_XerD"/>
    <property type="match status" value="1"/>
</dbReference>
<dbReference type="HOGENOM" id="CLU_027562_9_0_6"/>
<dbReference type="InterPro" id="IPR010998">
    <property type="entry name" value="Integrase_recombinase_N"/>
</dbReference>
<accession>Q60AJ2</accession>
<keyword evidence="4 11" id="KW-0963">Cytoplasm</keyword>
<dbReference type="InterPro" id="IPR023009">
    <property type="entry name" value="Tyrosine_recombinase_XerC/XerD"/>
</dbReference>
<feature type="active site" evidence="11">
    <location>
        <position position="173"/>
    </location>
</feature>
<evidence type="ECO:0000259" key="12">
    <source>
        <dbReference type="PROSITE" id="PS51898"/>
    </source>
</evidence>
<evidence type="ECO:0000256" key="3">
    <source>
        <dbReference type="ARBA" id="ARBA00015804"/>
    </source>
</evidence>
<dbReference type="eggNOG" id="COG4973">
    <property type="taxonomic scope" value="Bacteria"/>
</dbReference>
<dbReference type="InterPro" id="IPR044068">
    <property type="entry name" value="CB"/>
</dbReference>
<dbReference type="RefSeq" id="WP_010960181.1">
    <property type="nucleotide sequence ID" value="NC_002977.6"/>
</dbReference>
<dbReference type="Gene3D" id="1.10.150.130">
    <property type="match status" value="1"/>
</dbReference>
<dbReference type="PROSITE" id="PS51898">
    <property type="entry name" value="TYR_RECOMBINASE"/>
    <property type="match status" value="1"/>
</dbReference>
<dbReference type="GO" id="GO:0006313">
    <property type="term" value="P:DNA transposition"/>
    <property type="evidence" value="ECO:0007669"/>
    <property type="project" value="UniProtKB-UniRule"/>
</dbReference>
<dbReference type="GO" id="GO:0051301">
    <property type="term" value="P:cell division"/>
    <property type="evidence" value="ECO:0007669"/>
    <property type="project" value="UniProtKB-UniRule"/>
</dbReference>
<dbReference type="GO" id="GO:0007059">
    <property type="term" value="P:chromosome segregation"/>
    <property type="evidence" value="ECO:0007669"/>
    <property type="project" value="UniProtKB-UniRule"/>
</dbReference>
<proteinExistence type="inferred from homology"/>
<dbReference type="Gene3D" id="1.10.443.10">
    <property type="entry name" value="Intergrase catalytic core"/>
    <property type="match status" value="1"/>
</dbReference>
<evidence type="ECO:0000256" key="8">
    <source>
        <dbReference type="ARBA" id="ARBA00023125"/>
    </source>
</evidence>
<keyword evidence="8 11" id="KW-0238">DNA-binding</keyword>
<dbReference type="AlphaFoldDB" id="Q60AJ2"/>
<comment type="function">
    <text evidence="11">Site-specific tyrosine recombinase, which acts by catalyzing the cutting and rejoining of the recombining DNA molecules. The XerC-XerD complex is essential to convert dimers of the bacterial chromosome into monomers to permit their segregation at cell division. It also contributes to the segregational stability of plasmids.</text>
</comment>
<dbReference type="InterPro" id="IPR011010">
    <property type="entry name" value="DNA_brk_join_enz"/>
</dbReference>
<comment type="subunit">
    <text evidence="11">Forms a cyclic heterotetrameric complex composed of two molecules of XerC and two molecules of XerD.</text>
</comment>
<dbReference type="InterPro" id="IPR011931">
    <property type="entry name" value="Recomb_XerC"/>
</dbReference>
<dbReference type="PANTHER" id="PTHR30349:SF81">
    <property type="entry name" value="TYROSINE RECOMBINASE XERC"/>
    <property type="match status" value="1"/>
</dbReference>
<evidence type="ECO:0000256" key="4">
    <source>
        <dbReference type="ARBA" id="ARBA00022490"/>
    </source>
</evidence>
<keyword evidence="7 11" id="KW-0229">DNA integration</keyword>
<dbReference type="Pfam" id="PF00589">
    <property type="entry name" value="Phage_integrase"/>
    <property type="match status" value="1"/>
</dbReference>
<dbReference type="EMBL" id="AE017282">
    <property type="protein sequence ID" value="AAU93031.1"/>
    <property type="molecule type" value="Genomic_DNA"/>
</dbReference>
<dbReference type="PROSITE" id="PS51900">
    <property type="entry name" value="CB"/>
    <property type="match status" value="1"/>
</dbReference>
<dbReference type="STRING" id="243233.MCA0861"/>
<dbReference type="Proteomes" id="UP000006821">
    <property type="component" value="Chromosome"/>
</dbReference>
<feature type="active site" evidence="11">
    <location>
        <position position="242"/>
    </location>
</feature>
<sequence>MAPDSLEQLDDYLDRLARRASRHTHAAYRRDLCAFHAYCDSVNLAGWADVDAARIRAYVGTRHHRGELSARSLQRLLAAIRGFFDDLLKKRLLDVNPARAVRPPRSGRRLPRLLDVDAVAGLLDAPADDRLETRDRAMWELFYSSGLRLSELVGLDVVDVDFGAGSVFVRKGKGGKARYVPVGAKALEAIGAWLEARRVLTGAGQPALFLSRQGRRIAPRTVEMRLERWRAKLGLSERVHPHMLRHSFASHMLEASGDLRAVQELLGHATLATTQIYTHVDFQRLAAVYDQSHPRARRDRPRKA</sequence>
<dbReference type="InterPro" id="IPR002104">
    <property type="entry name" value="Integrase_catalytic"/>
</dbReference>
<evidence type="ECO:0000256" key="5">
    <source>
        <dbReference type="ARBA" id="ARBA00022618"/>
    </source>
</evidence>